<dbReference type="AlphaFoldDB" id="A0A6C0DSX3"/>
<dbReference type="EMBL" id="MN739668">
    <property type="protein sequence ID" value="QHT19694.1"/>
    <property type="molecule type" value="Genomic_DNA"/>
</dbReference>
<sequence>MNYKITDTDYKNILRFYDKPVPTKRSELKDAAEDIMALKLCSCIKKINPILTKKNEPRAIGICTKSVFNNKNLTRGKFKCLKKRSVSFKKTKKQIKFGKSKTMKHK</sequence>
<reference evidence="1" key="1">
    <citation type="journal article" date="2020" name="Nature">
        <title>Giant virus diversity and host interactions through global metagenomics.</title>
        <authorList>
            <person name="Schulz F."/>
            <person name="Roux S."/>
            <person name="Paez-Espino D."/>
            <person name="Jungbluth S."/>
            <person name="Walsh D.A."/>
            <person name="Denef V.J."/>
            <person name="McMahon K.D."/>
            <person name="Konstantinidis K.T."/>
            <person name="Eloe-Fadrosh E.A."/>
            <person name="Kyrpides N.C."/>
            <person name="Woyke T."/>
        </authorList>
    </citation>
    <scope>NUCLEOTIDE SEQUENCE</scope>
    <source>
        <strain evidence="1">GVMAG-M-3300023174-5</strain>
    </source>
</reference>
<proteinExistence type="predicted"/>
<evidence type="ECO:0000313" key="1">
    <source>
        <dbReference type="EMBL" id="QHT19694.1"/>
    </source>
</evidence>
<protein>
    <submittedName>
        <fullName evidence="1">Uncharacterized protein</fullName>
    </submittedName>
</protein>
<name>A0A6C0DSX3_9ZZZZ</name>
<organism evidence="1">
    <name type="scientific">viral metagenome</name>
    <dbReference type="NCBI Taxonomy" id="1070528"/>
    <lineage>
        <taxon>unclassified sequences</taxon>
        <taxon>metagenomes</taxon>
        <taxon>organismal metagenomes</taxon>
    </lineage>
</organism>
<accession>A0A6C0DSX3</accession>